<keyword evidence="1" id="KW-0175">Coiled coil</keyword>
<feature type="region of interest" description="Disordered" evidence="2">
    <location>
        <begin position="1"/>
        <end position="36"/>
    </location>
</feature>
<feature type="compositionally biased region" description="Basic and acidic residues" evidence="2">
    <location>
        <begin position="339"/>
        <end position="360"/>
    </location>
</feature>
<evidence type="ECO:0000256" key="1">
    <source>
        <dbReference type="SAM" id="Coils"/>
    </source>
</evidence>
<dbReference type="AlphaFoldDB" id="A0A2U1N903"/>
<dbReference type="EMBL" id="PKPP01003325">
    <property type="protein sequence ID" value="PWA69988.1"/>
    <property type="molecule type" value="Genomic_DNA"/>
</dbReference>
<reference evidence="4 5" key="1">
    <citation type="journal article" date="2018" name="Mol. Plant">
        <title>The genome of Artemisia annua provides insight into the evolution of Asteraceae family and artemisinin biosynthesis.</title>
        <authorList>
            <person name="Shen Q."/>
            <person name="Zhang L."/>
            <person name="Liao Z."/>
            <person name="Wang S."/>
            <person name="Yan T."/>
            <person name="Shi P."/>
            <person name="Liu M."/>
            <person name="Fu X."/>
            <person name="Pan Q."/>
            <person name="Wang Y."/>
            <person name="Lv Z."/>
            <person name="Lu X."/>
            <person name="Zhang F."/>
            <person name="Jiang W."/>
            <person name="Ma Y."/>
            <person name="Chen M."/>
            <person name="Hao X."/>
            <person name="Li L."/>
            <person name="Tang Y."/>
            <person name="Lv G."/>
            <person name="Zhou Y."/>
            <person name="Sun X."/>
            <person name="Brodelius P.E."/>
            <person name="Rose J.K.C."/>
            <person name="Tang K."/>
        </authorList>
    </citation>
    <scope>NUCLEOTIDE SEQUENCE [LARGE SCALE GENOMIC DNA]</scope>
    <source>
        <strain evidence="5">cv. Huhao1</strain>
        <tissue evidence="4">Leaf</tissue>
    </source>
</reference>
<dbReference type="STRING" id="35608.A0A2U1N903"/>
<evidence type="ECO:0000313" key="5">
    <source>
        <dbReference type="Proteomes" id="UP000245207"/>
    </source>
</evidence>
<dbReference type="PANTHER" id="PTHR10492">
    <property type="match status" value="1"/>
</dbReference>
<keyword evidence="5" id="KW-1185">Reference proteome</keyword>
<proteinExistence type="predicted"/>
<dbReference type="Pfam" id="PF21530">
    <property type="entry name" value="Pif1_2B_dom"/>
    <property type="match status" value="1"/>
</dbReference>
<feature type="compositionally biased region" description="Basic and acidic residues" evidence="2">
    <location>
        <begin position="369"/>
        <end position="387"/>
    </location>
</feature>
<name>A0A2U1N903_ARTAN</name>
<dbReference type="InterPro" id="IPR049163">
    <property type="entry name" value="Pif1-like_2B_dom"/>
</dbReference>
<accession>A0A2U1N903</accession>
<evidence type="ECO:0000259" key="3">
    <source>
        <dbReference type="Pfam" id="PF21530"/>
    </source>
</evidence>
<comment type="caution">
    <text evidence="4">The sequence shown here is derived from an EMBL/GenBank/DDBJ whole genome shotgun (WGS) entry which is preliminary data.</text>
</comment>
<sequence length="697" mass="79263">MRRQRHLLRISNAEKNQKPDNSMQASNPPEEPASQGMKMLKNTTSVFTVLKGSKKQSTQIEPVIIEGDIPAMCPQGCLKVRWLVIVFEELWWRFLLWFGWTKNKNRKDNSSTPSSPPMFEANTPTIQAQEFRGSSVVGKHPPSNEAQHNHENTNVSYLDFETQTQGMYSPYTYDYVESKIDVSYTRLLENLWNHELKPLCEEMVATVDESMMRLIQGDETIYESSYSVSQDSSNTNLHDSIHYTNFLNSVRMYSLPQHTIKLKIGSHVMFTQNINRRVSLLHGRRLQVLRLGVNVIEAKIISGENVGNQVANANPRPRSFKPKSNFEYKPVSKPNTKKNAKDTKRNLEAAHLDQPLKDDSIGVASGVSKGDDGPSKGEVSVQHDSEKTVTVCEASTSVVPAKSGNGSLRDQFAKTHNLSTQKESSSLLLAGSSDAEVWMPEVMPGAGFLDDLKSYDGYDYDFPAHVVELRRIGNDAFNLLKERSKSALELEYHLENIERAMSNDMDWLNSEGHLDSYSDSETTSQVDTEIPVDCHKSFNINTECVLDIEGEIFSWECELRDYEVYGCKTKMLPLKLKDTLGIKLTCLVIGIMAENLLDYIKSAKNCNKFSMNIGNARVYDDGKGFLGKMSRRKYGTEKLLVESYNKHRKLLEEMNKKDQQVIMEYQQRIEDRNRKIEEIKGKIVDVYESIEKSLYTS</sequence>
<feature type="domain" description="DNA helicase Pif1-like 2B" evidence="3">
    <location>
        <begin position="246"/>
        <end position="291"/>
    </location>
</feature>
<evidence type="ECO:0000256" key="2">
    <source>
        <dbReference type="SAM" id="MobiDB-lite"/>
    </source>
</evidence>
<feature type="coiled-coil region" evidence="1">
    <location>
        <begin position="648"/>
        <end position="682"/>
    </location>
</feature>
<dbReference type="OrthoDB" id="1930718at2759"/>
<organism evidence="4 5">
    <name type="scientific">Artemisia annua</name>
    <name type="common">Sweet wormwood</name>
    <dbReference type="NCBI Taxonomy" id="35608"/>
    <lineage>
        <taxon>Eukaryota</taxon>
        <taxon>Viridiplantae</taxon>
        <taxon>Streptophyta</taxon>
        <taxon>Embryophyta</taxon>
        <taxon>Tracheophyta</taxon>
        <taxon>Spermatophyta</taxon>
        <taxon>Magnoliopsida</taxon>
        <taxon>eudicotyledons</taxon>
        <taxon>Gunneridae</taxon>
        <taxon>Pentapetalae</taxon>
        <taxon>asterids</taxon>
        <taxon>campanulids</taxon>
        <taxon>Asterales</taxon>
        <taxon>Asteraceae</taxon>
        <taxon>Asteroideae</taxon>
        <taxon>Anthemideae</taxon>
        <taxon>Artemisiinae</taxon>
        <taxon>Artemisia</taxon>
    </lineage>
</organism>
<feature type="region of interest" description="Disordered" evidence="2">
    <location>
        <begin position="308"/>
        <end position="387"/>
    </location>
</feature>
<gene>
    <name evidence="4" type="ORF">CTI12_AA293250</name>
</gene>
<dbReference type="Proteomes" id="UP000245207">
    <property type="component" value="Unassembled WGS sequence"/>
</dbReference>
<dbReference type="PANTHER" id="PTHR10492:SF57">
    <property type="entry name" value="ATP-DEPENDENT DNA HELICASE"/>
    <property type="match status" value="1"/>
</dbReference>
<protein>
    <recommendedName>
        <fullName evidence="3">DNA helicase Pif1-like 2B domain-containing protein</fullName>
    </recommendedName>
</protein>
<evidence type="ECO:0000313" key="4">
    <source>
        <dbReference type="EMBL" id="PWA69988.1"/>
    </source>
</evidence>